<dbReference type="VEuPathDB" id="VectorBase:GPPI037209"/>
<dbReference type="EMBL" id="JXJN01018498">
    <property type="status" value="NOT_ANNOTATED_CDS"/>
    <property type="molecule type" value="Genomic_DNA"/>
</dbReference>
<dbReference type="Proteomes" id="UP000092460">
    <property type="component" value="Unassembled WGS sequence"/>
</dbReference>
<accession>A0A1B0BQ90</accession>
<evidence type="ECO:0000256" key="1">
    <source>
        <dbReference type="SAM" id="SignalP"/>
    </source>
</evidence>
<reference evidence="3" key="1">
    <citation type="submission" date="2015-01" db="EMBL/GenBank/DDBJ databases">
        <authorList>
            <person name="Aksoy S."/>
            <person name="Warren W."/>
            <person name="Wilson R.K."/>
        </authorList>
    </citation>
    <scope>NUCLEOTIDE SEQUENCE [LARGE SCALE GENOMIC DNA]</scope>
    <source>
        <strain evidence="3">IAEA</strain>
    </source>
</reference>
<feature type="signal peptide" evidence="1">
    <location>
        <begin position="1"/>
        <end position="25"/>
    </location>
</feature>
<reference evidence="2" key="2">
    <citation type="submission" date="2020-05" db="UniProtKB">
        <authorList>
            <consortium name="EnsemblMetazoa"/>
        </authorList>
    </citation>
    <scope>IDENTIFICATION</scope>
    <source>
        <strain evidence="2">IAEA</strain>
    </source>
</reference>
<evidence type="ECO:0000313" key="3">
    <source>
        <dbReference type="Proteomes" id="UP000092460"/>
    </source>
</evidence>
<protein>
    <recommendedName>
        <fullName evidence="4">Peptidase C1A papain C-terminal domain-containing protein</fullName>
    </recommendedName>
</protein>
<keyword evidence="1" id="KW-0732">Signal</keyword>
<sequence length="243" mass="26743">MTYQKRYTVFVNIFILLIFIKNSSAGRHAHFAHDLKKVNDASPLAALIETSPQLLWIDVSDFGMGAVLQQYFNDCWGLSAWTSFLSRRKATPAGDTLKTTILEIMGKTDIVRFNRAGDAVFANGIGCTVKYIKAEIKDNDSCINSTTVFSSFPADVAFPLADNYIQIEGLSGWTSFLSRRKATPAGDTLKTTILEILGKTDIVRFNRAGDAVFANGIGCTVKYIKAEIKDNDSCINSTTVVQE</sequence>
<evidence type="ECO:0008006" key="4">
    <source>
        <dbReference type="Google" id="ProtNLM"/>
    </source>
</evidence>
<keyword evidence="3" id="KW-1185">Reference proteome</keyword>
<evidence type="ECO:0000313" key="2">
    <source>
        <dbReference type="EnsemblMetazoa" id="GPPI037209-PA"/>
    </source>
</evidence>
<dbReference type="AlphaFoldDB" id="A0A1B0BQ90"/>
<organism evidence="2 3">
    <name type="scientific">Glossina palpalis gambiensis</name>
    <dbReference type="NCBI Taxonomy" id="67801"/>
    <lineage>
        <taxon>Eukaryota</taxon>
        <taxon>Metazoa</taxon>
        <taxon>Ecdysozoa</taxon>
        <taxon>Arthropoda</taxon>
        <taxon>Hexapoda</taxon>
        <taxon>Insecta</taxon>
        <taxon>Pterygota</taxon>
        <taxon>Neoptera</taxon>
        <taxon>Endopterygota</taxon>
        <taxon>Diptera</taxon>
        <taxon>Brachycera</taxon>
        <taxon>Muscomorpha</taxon>
        <taxon>Hippoboscoidea</taxon>
        <taxon>Glossinidae</taxon>
        <taxon>Glossina</taxon>
    </lineage>
</organism>
<name>A0A1B0BQ90_9MUSC</name>
<dbReference type="EMBL" id="JXJN01018499">
    <property type="status" value="NOT_ANNOTATED_CDS"/>
    <property type="molecule type" value="Genomic_DNA"/>
</dbReference>
<feature type="chain" id="PRO_5008405075" description="Peptidase C1A papain C-terminal domain-containing protein" evidence="1">
    <location>
        <begin position="26"/>
        <end position="243"/>
    </location>
</feature>
<proteinExistence type="predicted"/>
<dbReference type="EnsemblMetazoa" id="GPPI037209-RA">
    <property type="protein sequence ID" value="GPPI037209-PA"/>
    <property type="gene ID" value="GPPI037209"/>
</dbReference>